<protein>
    <submittedName>
        <fullName evidence="1">Uncharacterized protein</fullName>
    </submittedName>
</protein>
<proteinExistence type="predicted"/>
<reference evidence="1 2" key="1">
    <citation type="submission" date="2017-08" db="EMBL/GenBank/DDBJ databases">
        <title>Infants hospitalized years apart are colonized by the same room-sourced microbial strains.</title>
        <authorList>
            <person name="Brooks B."/>
            <person name="Olm M.R."/>
            <person name="Firek B.A."/>
            <person name="Baker R."/>
            <person name="Thomas B.C."/>
            <person name="Morowitz M.J."/>
            <person name="Banfield J.F."/>
        </authorList>
    </citation>
    <scope>NUCLEOTIDE SEQUENCE [LARGE SCALE GENOMIC DNA]</scope>
    <source>
        <strain evidence="1">S2_006_000_R2_64</strain>
    </source>
</reference>
<accession>A0A2W5FMW2</accession>
<evidence type="ECO:0000313" key="1">
    <source>
        <dbReference type="EMBL" id="PZP55137.1"/>
    </source>
</evidence>
<comment type="caution">
    <text evidence="1">The sequence shown here is derived from an EMBL/GenBank/DDBJ whole genome shotgun (WGS) entry which is preliminary data.</text>
</comment>
<gene>
    <name evidence="1" type="ORF">DI586_07790</name>
</gene>
<evidence type="ECO:0000313" key="2">
    <source>
        <dbReference type="Proteomes" id="UP000249739"/>
    </source>
</evidence>
<organism evidence="1 2">
    <name type="scientific">Micavibrio aeruginosavorus</name>
    <dbReference type="NCBI Taxonomy" id="349221"/>
    <lineage>
        <taxon>Bacteria</taxon>
        <taxon>Pseudomonadati</taxon>
        <taxon>Bdellovibrionota</taxon>
        <taxon>Bdellovibrionia</taxon>
        <taxon>Bdellovibrionales</taxon>
        <taxon>Pseudobdellovibrionaceae</taxon>
        <taxon>Micavibrio</taxon>
    </lineage>
</organism>
<dbReference type="EMBL" id="QFOT01000086">
    <property type="protein sequence ID" value="PZP55137.1"/>
    <property type="molecule type" value="Genomic_DNA"/>
</dbReference>
<dbReference type="Proteomes" id="UP000249739">
    <property type="component" value="Unassembled WGS sequence"/>
</dbReference>
<sequence length="223" mass="25160">MITKHDNHGVHSSHDHSHLKIDSSSFDIGQKALAELVLFKAIEHKDDPARIHGIHGPYEELTIRKTGKLPADYFAGSDPEPWGLRIRESRSNILWQVLSGVMDKHAEFGMNYMALTLDNSLSDEDYAKELGRLNKDWGDFLDHSGVFRDHHHTAMGHEYKRVACPACSTLTALACQDAGMQALFRELLPLDTADRRKLLSEKGLMPLLDKMIPDVKPQTKLEI</sequence>
<dbReference type="AlphaFoldDB" id="A0A2W5FMW2"/>
<name>A0A2W5FMW2_9BACT</name>